<protein>
    <recommendedName>
        <fullName evidence="4">MFS transporter</fullName>
    </recommendedName>
</protein>
<accession>A0ABX3FV89</accession>
<evidence type="ECO:0008006" key="4">
    <source>
        <dbReference type="Google" id="ProtNLM"/>
    </source>
</evidence>
<organism evidence="2 3">
    <name type="scientific">Streptomyces amritsarensis</name>
    <dbReference type="NCBI Taxonomy" id="681158"/>
    <lineage>
        <taxon>Bacteria</taxon>
        <taxon>Bacillati</taxon>
        <taxon>Actinomycetota</taxon>
        <taxon>Actinomycetes</taxon>
        <taxon>Kitasatosporales</taxon>
        <taxon>Streptomycetaceae</taxon>
        <taxon>Streptomyces</taxon>
    </lineage>
</organism>
<dbReference type="Proteomes" id="UP000187151">
    <property type="component" value="Unassembled WGS sequence"/>
</dbReference>
<reference evidence="2 3" key="1">
    <citation type="submission" date="2016-01" db="EMBL/GenBank/DDBJ databases">
        <title>Streptomyces amritsarensis strain MTCC 11845 genome sequencing and assembly.</title>
        <authorList>
            <person name="Sharma D."/>
            <person name="Nair G.R."/>
            <person name="Kaur G."/>
            <person name="Manhas R.K."/>
            <person name="Mayilraj S."/>
        </authorList>
    </citation>
    <scope>NUCLEOTIDE SEQUENCE [LARGE SCALE GENOMIC DNA]</scope>
    <source>
        <strain evidence="2 3">MTCC 11845</strain>
    </source>
</reference>
<proteinExistence type="predicted"/>
<gene>
    <name evidence="2" type="ORF">AVW11_27775</name>
</gene>
<sequence>MAFVRPALRDVSGTDAGCVGTLLFGYGVAGVAGNLLAGARDAYRTPLHRGPAGTGPRPRRDRPAARRGLAHGGVSVSVHAPRCGWASGSRRRAGDPAPPRTARRGVQPRRSGRSGLR</sequence>
<keyword evidence="3" id="KW-1185">Reference proteome</keyword>
<feature type="region of interest" description="Disordered" evidence="1">
    <location>
        <begin position="43"/>
        <end position="117"/>
    </location>
</feature>
<dbReference type="EMBL" id="MQUR01000084">
    <property type="protein sequence ID" value="OLZ58560.1"/>
    <property type="molecule type" value="Genomic_DNA"/>
</dbReference>
<name>A0ABX3FV89_9ACTN</name>
<feature type="compositionally biased region" description="Basic residues" evidence="1">
    <location>
        <begin position="101"/>
        <end position="117"/>
    </location>
</feature>
<evidence type="ECO:0000313" key="3">
    <source>
        <dbReference type="Proteomes" id="UP000187151"/>
    </source>
</evidence>
<evidence type="ECO:0000256" key="1">
    <source>
        <dbReference type="SAM" id="MobiDB-lite"/>
    </source>
</evidence>
<comment type="caution">
    <text evidence="2">The sequence shown here is derived from an EMBL/GenBank/DDBJ whole genome shotgun (WGS) entry which is preliminary data.</text>
</comment>
<evidence type="ECO:0000313" key="2">
    <source>
        <dbReference type="EMBL" id="OLZ58560.1"/>
    </source>
</evidence>